<dbReference type="Gene3D" id="2.60.120.10">
    <property type="entry name" value="Jelly Rolls"/>
    <property type="match status" value="1"/>
</dbReference>
<dbReference type="GO" id="GO:0003677">
    <property type="term" value="F:DNA binding"/>
    <property type="evidence" value="ECO:0007669"/>
    <property type="project" value="UniProtKB-KW"/>
</dbReference>
<evidence type="ECO:0000256" key="3">
    <source>
        <dbReference type="ARBA" id="ARBA00023159"/>
    </source>
</evidence>
<evidence type="ECO:0000256" key="2">
    <source>
        <dbReference type="ARBA" id="ARBA00023125"/>
    </source>
</evidence>
<comment type="caution">
    <text evidence="6">The sequence shown here is derived from an EMBL/GenBank/DDBJ whole genome shotgun (WGS) entry which is preliminary data.</text>
</comment>
<dbReference type="RefSeq" id="WP_002464535.1">
    <property type="nucleotide sequence ID" value="NZ_AEUN01000468.1"/>
</dbReference>
<dbReference type="SUPFAM" id="SSF51206">
    <property type="entry name" value="cAMP-binding domain-like"/>
    <property type="match status" value="1"/>
</dbReference>
<dbReference type="InterPro" id="IPR014710">
    <property type="entry name" value="RmlC-like_jellyroll"/>
</dbReference>
<dbReference type="InterPro" id="IPR012318">
    <property type="entry name" value="HTH_CRP"/>
</dbReference>
<gene>
    <name evidence="6" type="ORF">SS7213T_09212</name>
</gene>
<organism evidence="6 7">
    <name type="scientific">Staphylococcus simiae CCM 7213 = CCUG 51256</name>
    <dbReference type="NCBI Taxonomy" id="911238"/>
    <lineage>
        <taxon>Bacteria</taxon>
        <taxon>Bacillati</taxon>
        <taxon>Bacillota</taxon>
        <taxon>Bacilli</taxon>
        <taxon>Bacillales</taxon>
        <taxon>Staphylococcaceae</taxon>
        <taxon>Staphylococcus</taxon>
    </lineage>
</organism>
<accession>G5JK31</accession>
<reference evidence="6 7" key="1">
    <citation type="journal article" date="2012" name="BMC Genomics">
        <title>Comparative genomic analysis of the genus Staphylococcus including Staphylococcus aureus and its newly described sister species Staphylococcus simiae.</title>
        <authorList>
            <person name="Suzuki H."/>
            <person name="Lefebure T."/>
            <person name="Pavinski Bitar P."/>
            <person name="Stanhope M.J."/>
        </authorList>
    </citation>
    <scope>NUCLEOTIDE SEQUENCE [LARGE SCALE GENOMIC DNA]</scope>
    <source>
        <strain evidence="6 7">CCM 7213</strain>
    </source>
</reference>
<feature type="domain" description="HTH crp-type" evidence="5">
    <location>
        <begin position="160"/>
        <end position="231"/>
    </location>
</feature>
<keyword evidence="7" id="KW-1185">Reference proteome</keyword>
<keyword evidence="1" id="KW-0805">Transcription regulation</keyword>
<dbReference type="OrthoDB" id="2397993at2"/>
<keyword evidence="3" id="KW-0010">Activator</keyword>
<protein>
    <submittedName>
        <fullName evidence="6">Transcription regulator Crp/Fnr family protein</fullName>
    </submittedName>
</protein>
<name>G5JK31_9STAP</name>
<dbReference type="PATRIC" id="fig|911238.3.peg.1607"/>
<dbReference type="AlphaFoldDB" id="G5JK31"/>
<dbReference type="PROSITE" id="PS51063">
    <property type="entry name" value="HTH_CRP_2"/>
    <property type="match status" value="1"/>
</dbReference>
<dbReference type="InterPro" id="IPR036388">
    <property type="entry name" value="WH-like_DNA-bd_sf"/>
</dbReference>
<dbReference type="GO" id="GO:0006355">
    <property type="term" value="P:regulation of DNA-templated transcription"/>
    <property type="evidence" value="ECO:0007669"/>
    <property type="project" value="InterPro"/>
</dbReference>
<evidence type="ECO:0000256" key="1">
    <source>
        <dbReference type="ARBA" id="ARBA00023015"/>
    </source>
</evidence>
<dbReference type="InterPro" id="IPR036390">
    <property type="entry name" value="WH_DNA-bd_sf"/>
</dbReference>
<sequence>MYKSKVQFQHSDIEFNYSFKQLASYLNIPESIFDAYKSEFTLYEYKTGQVIYYSTNQIKLVYFLVNGSTLREVSDINGDTYINLNREEALFPIHHLFNETSTLYETYTALTDCKIMTFPKELLEFLCKTHEEIFVTLFKNINKMMYRQTEYGIALKTPLAKERIEKILNFLCRTIGEDNGGFYEIHQVMTIQLLSNLSGLSRETTSHVINELKDKNILFKNDKNWIIKNKF</sequence>
<evidence type="ECO:0000256" key="4">
    <source>
        <dbReference type="ARBA" id="ARBA00023163"/>
    </source>
</evidence>
<proteinExistence type="predicted"/>
<dbReference type="Proteomes" id="UP000005413">
    <property type="component" value="Unassembled WGS sequence"/>
</dbReference>
<evidence type="ECO:0000313" key="7">
    <source>
        <dbReference type="Proteomes" id="UP000005413"/>
    </source>
</evidence>
<dbReference type="SUPFAM" id="SSF46785">
    <property type="entry name" value="Winged helix' DNA-binding domain"/>
    <property type="match status" value="1"/>
</dbReference>
<keyword evidence="2" id="KW-0238">DNA-binding</keyword>
<dbReference type="Pfam" id="PF13545">
    <property type="entry name" value="HTH_Crp_2"/>
    <property type="match status" value="1"/>
</dbReference>
<keyword evidence="4" id="KW-0804">Transcription</keyword>
<evidence type="ECO:0000259" key="5">
    <source>
        <dbReference type="PROSITE" id="PS51063"/>
    </source>
</evidence>
<dbReference type="InterPro" id="IPR018490">
    <property type="entry name" value="cNMP-bd_dom_sf"/>
</dbReference>
<dbReference type="Gene3D" id="1.10.10.10">
    <property type="entry name" value="Winged helix-like DNA-binding domain superfamily/Winged helix DNA-binding domain"/>
    <property type="match status" value="1"/>
</dbReference>
<dbReference type="EMBL" id="AEUN01000468">
    <property type="protein sequence ID" value="EHJ07453.1"/>
    <property type="molecule type" value="Genomic_DNA"/>
</dbReference>
<evidence type="ECO:0000313" key="6">
    <source>
        <dbReference type="EMBL" id="EHJ07453.1"/>
    </source>
</evidence>